<evidence type="ECO:0000313" key="3">
    <source>
        <dbReference type="Proteomes" id="UP000654913"/>
    </source>
</evidence>
<gene>
    <name evidence="2" type="ORF">APUU_11986A</name>
</gene>
<dbReference type="OrthoDB" id="435402at2759"/>
<reference evidence="2" key="1">
    <citation type="submission" date="2021-01" db="EMBL/GenBank/DDBJ databases">
        <authorList>
            <consortium name="Aspergillus puulaauensis MK2 genome sequencing consortium"/>
            <person name="Kazuki M."/>
            <person name="Futagami T."/>
        </authorList>
    </citation>
    <scope>NUCLEOTIDE SEQUENCE</scope>
    <source>
        <strain evidence="2">MK2</strain>
    </source>
</reference>
<evidence type="ECO:0000256" key="1">
    <source>
        <dbReference type="SAM" id="MobiDB-lite"/>
    </source>
</evidence>
<dbReference type="GO" id="GO:0031047">
    <property type="term" value="P:regulatory ncRNA-mediated gene silencing"/>
    <property type="evidence" value="ECO:0007669"/>
    <property type="project" value="InterPro"/>
</dbReference>
<protein>
    <recommendedName>
        <fullName evidence="4">Argonaute complex, subunit Arb1</fullName>
    </recommendedName>
</protein>
<organism evidence="2 3">
    <name type="scientific">Aspergillus puulaauensis</name>
    <dbReference type="NCBI Taxonomy" id="1220207"/>
    <lineage>
        <taxon>Eukaryota</taxon>
        <taxon>Fungi</taxon>
        <taxon>Dikarya</taxon>
        <taxon>Ascomycota</taxon>
        <taxon>Pezizomycotina</taxon>
        <taxon>Eurotiomycetes</taxon>
        <taxon>Eurotiomycetidae</taxon>
        <taxon>Eurotiales</taxon>
        <taxon>Aspergillaceae</taxon>
        <taxon>Aspergillus</taxon>
    </lineage>
</organism>
<name>A0A7R7XDQ5_9EURO</name>
<feature type="compositionally biased region" description="Basic residues" evidence="1">
    <location>
        <begin position="18"/>
        <end position="35"/>
    </location>
</feature>
<dbReference type="EMBL" id="AP024443">
    <property type="protein sequence ID" value="BCS19158.1"/>
    <property type="molecule type" value="Genomic_DNA"/>
</dbReference>
<dbReference type="GeneID" id="64969163"/>
<dbReference type="GO" id="GO:0033167">
    <property type="term" value="C:ARC complex"/>
    <property type="evidence" value="ECO:0007669"/>
    <property type="project" value="InterPro"/>
</dbReference>
<dbReference type="KEGG" id="apuu:APUU_11986A"/>
<accession>A0A7R7XDQ5</accession>
<evidence type="ECO:0000313" key="2">
    <source>
        <dbReference type="EMBL" id="BCS19158.1"/>
    </source>
</evidence>
<dbReference type="RefSeq" id="XP_041551352.1">
    <property type="nucleotide sequence ID" value="XM_041698136.1"/>
</dbReference>
<evidence type="ECO:0008006" key="4">
    <source>
        <dbReference type="Google" id="ProtNLM"/>
    </source>
</evidence>
<reference evidence="2" key="2">
    <citation type="submission" date="2021-02" db="EMBL/GenBank/DDBJ databases">
        <title>Aspergillus puulaauensis MK2 genome sequence.</title>
        <authorList>
            <person name="Futagami T."/>
            <person name="Mori K."/>
            <person name="Kadooka C."/>
            <person name="Tanaka T."/>
        </authorList>
    </citation>
    <scope>NUCLEOTIDE SEQUENCE</scope>
    <source>
        <strain evidence="2">MK2</strain>
    </source>
</reference>
<dbReference type="Proteomes" id="UP000654913">
    <property type="component" value="Chromosome 1"/>
</dbReference>
<dbReference type="AlphaFoldDB" id="A0A7R7XDQ5"/>
<keyword evidence="3" id="KW-1185">Reference proteome</keyword>
<dbReference type="InterPro" id="IPR018606">
    <property type="entry name" value="Arb1"/>
</dbReference>
<dbReference type="Pfam" id="PF09692">
    <property type="entry name" value="Arb1"/>
    <property type="match status" value="1"/>
</dbReference>
<proteinExistence type="predicted"/>
<sequence>MTGNPEDTRKSLVPIPAPKKKKKRSKRPKSKRGKNKPTGFEEYYVDAPITAEEHEFELDLYHVSRPIAHRLENSLLRFSKNRRIEPDRLEVFNKYLQYGGIDVSPKMFAGVDERGMKDMDKEDILLARGNTSINQGQSNLIIDFNAVVKGYLTSYFPFYFNPFTEDMIKLATVTTRGFLSYLLYHDVCPEYKENIHEARKSCDIATGELWKNQQLTAEGTDDFNKACSILFGGFEHEIYVEDNQWENPKDDKVHMTKKIAQKVVRFGLGVAGTDDIASAFHHKAIAGTLTAKKLQDIHGFEVTGVRFLEDNARQFYQDQAPDLHPVGVLFGRTYYDPAEPEYDLSPEEREEWAKNGLPVQDFTFFLEERLLQHCYPGMKIIANVWELNCGFHYFEEVIRAYCSIYTPLANELMIGWKKPRALTAKKEQEDSDAE</sequence>
<feature type="region of interest" description="Disordered" evidence="1">
    <location>
        <begin position="1"/>
        <end position="39"/>
    </location>
</feature>
<feature type="compositionally biased region" description="Basic and acidic residues" evidence="1">
    <location>
        <begin position="1"/>
        <end position="10"/>
    </location>
</feature>